<dbReference type="InterPro" id="IPR032816">
    <property type="entry name" value="VTT_dom"/>
</dbReference>
<keyword evidence="3 7" id="KW-0812">Transmembrane</keyword>
<evidence type="ECO:0000256" key="6">
    <source>
        <dbReference type="SAM" id="MobiDB-lite"/>
    </source>
</evidence>
<dbReference type="GO" id="GO:0005886">
    <property type="term" value="C:plasma membrane"/>
    <property type="evidence" value="ECO:0007669"/>
    <property type="project" value="UniProtKB-SubCell"/>
</dbReference>
<feature type="transmembrane region" description="Helical" evidence="7">
    <location>
        <begin position="154"/>
        <end position="173"/>
    </location>
</feature>
<feature type="transmembrane region" description="Helical" evidence="7">
    <location>
        <begin position="226"/>
        <end position="245"/>
    </location>
</feature>
<proteinExistence type="predicted"/>
<dbReference type="PANTHER" id="PTHR12677:SF59">
    <property type="entry name" value="GOLGI APPARATUS MEMBRANE PROTEIN TVP38-RELATED"/>
    <property type="match status" value="1"/>
</dbReference>
<comment type="caution">
    <text evidence="9">The sequence shown here is derived from an EMBL/GenBank/DDBJ whole genome shotgun (WGS) entry which is preliminary data.</text>
</comment>
<evidence type="ECO:0000256" key="1">
    <source>
        <dbReference type="ARBA" id="ARBA00004651"/>
    </source>
</evidence>
<dbReference type="EMBL" id="AGNL01046705">
    <property type="protein sequence ID" value="EJK47705.1"/>
    <property type="molecule type" value="Genomic_DNA"/>
</dbReference>
<evidence type="ECO:0000259" key="8">
    <source>
        <dbReference type="Pfam" id="PF09335"/>
    </source>
</evidence>
<feature type="transmembrane region" description="Helical" evidence="7">
    <location>
        <begin position="193"/>
        <end position="214"/>
    </location>
</feature>
<feature type="transmembrane region" description="Helical" evidence="7">
    <location>
        <begin position="310"/>
        <end position="329"/>
    </location>
</feature>
<reference evidence="9 10" key="1">
    <citation type="journal article" date="2012" name="Genome Biol.">
        <title>Genome and low-iron response of an oceanic diatom adapted to chronic iron limitation.</title>
        <authorList>
            <person name="Lommer M."/>
            <person name="Specht M."/>
            <person name="Roy A.S."/>
            <person name="Kraemer L."/>
            <person name="Andreson R."/>
            <person name="Gutowska M.A."/>
            <person name="Wolf J."/>
            <person name="Bergner S.V."/>
            <person name="Schilhabel M.B."/>
            <person name="Klostermeier U.C."/>
            <person name="Beiko R.G."/>
            <person name="Rosenstiel P."/>
            <person name="Hippler M."/>
            <person name="Laroche J."/>
        </authorList>
    </citation>
    <scope>NUCLEOTIDE SEQUENCE [LARGE SCALE GENOMIC DNA]</scope>
    <source>
        <strain evidence="9 10">CCMP1005</strain>
    </source>
</reference>
<dbReference type="InterPro" id="IPR015414">
    <property type="entry name" value="TMEM64"/>
</dbReference>
<feature type="transmembrane region" description="Helical" evidence="7">
    <location>
        <begin position="279"/>
        <end position="298"/>
    </location>
</feature>
<protein>
    <recommendedName>
        <fullName evidence="8">VTT domain-containing protein</fullName>
    </recommendedName>
</protein>
<gene>
    <name evidence="9" type="ORF">THAOC_33558</name>
</gene>
<keyword evidence="10" id="KW-1185">Reference proteome</keyword>
<keyword evidence="2" id="KW-1003">Cell membrane</keyword>
<feature type="compositionally biased region" description="Polar residues" evidence="6">
    <location>
        <begin position="111"/>
        <end position="122"/>
    </location>
</feature>
<evidence type="ECO:0000256" key="4">
    <source>
        <dbReference type="ARBA" id="ARBA00022989"/>
    </source>
</evidence>
<feature type="transmembrane region" description="Helical" evidence="7">
    <location>
        <begin position="341"/>
        <end position="364"/>
    </location>
</feature>
<evidence type="ECO:0000256" key="7">
    <source>
        <dbReference type="SAM" id="Phobius"/>
    </source>
</evidence>
<keyword evidence="5 7" id="KW-0472">Membrane</keyword>
<evidence type="ECO:0000313" key="9">
    <source>
        <dbReference type="EMBL" id="EJK47705.1"/>
    </source>
</evidence>
<evidence type="ECO:0000256" key="5">
    <source>
        <dbReference type="ARBA" id="ARBA00023136"/>
    </source>
</evidence>
<name>K0R4Z7_THAOC</name>
<feature type="region of interest" description="Disordered" evidence="6">
    <location>
        <begin position="103"/>
        <end position="132"/>
    </location>
</feature>
<dbReference type="AlphaFoldDB" id="K0R4Z7"/>
<feature type="domain" description="VTT" evidence="8">
    <location>
        <begin position="205"/>
        <end position="327"/>
    </location>
</feature>
<dbReference type="eggNOG" id="KOG3140">
    <property type="taxonomic scope" value="Eukaryota"/>
</dbReference>
<feature type="region of interest" description="Disordered" evidence="6">
    <location>
        <begin position="67"/>
        <end position="89"/>
    </location>
</feature>
<comment type="subcellular location">
    <subcellularLocation>
        <location evidence="1">Cell membrane</location>
        <topology evidence="1">Multi-pass membrane protein</topology>
    </subcellularLocation>
</comment>
<accession>K0R4Z7</accession>
<organism evidence="9 10">
    <name type="scientific">Thalassiosira oceanica</name>
    <name type="common">Marine diatom</name>
    <dbReference type="NCBI Taxonomy" id="159749"/>
    <lineage>
        <taxon>Eukaryota</taxon>
        <taxon>Sar</taxon>
        <taxon>Stramenopiles</taxon>
        <taxon>Ochrophyta</taxon>
        <taxon>Bacillariophyta</taxon>
        <taxon>Coscinodiscophyceae</taxon>
        <taxon>Thalassiosirophycidae</taxon>
        <taxon>Thalassiosirales</taxon>
        <taxon>Thalassiosiraceae</taxon>
        <taxon>Thalassiosira</taxon>
    </lineage>
</organism>
<evidence type="ECO:0000256" key="3">
    <source>
        <dbReference type="ARBA" id="ARBA00022692"/>
    </source>
</evidence>
<sequence length="429" mass="47505">MRSYLDQRYTTLRQPVGSRDTLDTVGTRTNAVGSEAAAAGLDRLELRRPVACNMKTWTKKNMQLLSSWRKQKQSPESPPRSAAATSSRKYAARVVNAPFDEEQQAKKSAFDDQQTAESSTRSAARPRAEEQEHEQSLCMELIHYAKNRSRMKKIFSAVAFLVLIPVVLDLFVMPTTYVEDAIDSFLDWMGSAGIWGVWGYIACMSVIFVLAAGFTFQSVWGFSGALIALLSSFIAGVIGGLAAYYRARYISRDVVKILKRRYPILRATDKALAMNGLRVMFLIRLNPLIPFGVSNYVFGCSGVDPASYTLAIIGMTPWWILLIFIGAAAETALRSYTSTAVGMIIVVAGIVTGIIALIIVSAFARKELQKLSRQDLVKESGDDLDASFNVWSSARTEGSQREIVEDYGGVSYTYQEGFGWQEVILDDFS</sequence>
<keyword evidence="4 7" id="KW-1133">Transmembrane helix</keyword>
<dbReference type="Proteomes" id="UP000266841">
    <property type="component" value="Unassembled WGS sequence"/>
</dbReference>
<evidence type="ECO:0000256" key="2">
    <source>
        <dbReference type="ARBA" id="ARBA00022475"/>
    </source>
</evidence>
<dbReference type="PANTHER" id="PTHR12677">
    <property type="entry name" value="GOLGI APPARATUS MEMBRANE PROTEIN TVP38-RELATED"/>
    <property type="match status" value="1"/>
</dbReference>
<dbReference type="Pfam" id="PF09335">
    <property type="entry name" value="VTT_dom"/>
    <property type="match status" value="1"/>
</dbReference>
<dbReference type="OMA" id="RYLICTA"/>
<dbReference type="OrthoDB" id="166803at2759"/>
<evidence type="ECO:0000313" key="10">
    <source>
        <dbReference type="Proteomes" id="UP000266841"/>
    </source>
</evidence>